<keyword evidence="2" id="KW-1185">Reference proteome</keyword>
<dbReference type="GO" id="GO:0006281">
    <property type="term" value="P:DNA repair"/>
    <property type="evidence" value="ECO:0007669"/>
    <property type="project" value="TreeGrafter"/>
</dbReference>
<dbReference type="SFLD" id="SFLDG01129">
    <property type="entry name" value="C1.5:_HAD__Beta-PGM__Phosphata"/>
    <property type="match status" value="1"/>
</dbReference>
<dbReference type="Gene3D" id="3.40.50.1000">
    <property type="entry name" value="HAD superfamily/HAD-like"/>
    <property type="match status" value="1"/>
</dbReference>
<keyword evidence="1" id="KW-0378">Hydrolase</keyword>
<dbReference type="AlphaFoldDB" id="A0A916T5K8"/>
<dbReference type="Pfam" id="PF00702">
    <property type="entry name" value="Hydrolase"/>
    <property type="match status" value="1"/>
</dbReference>
<dbReference type="InterPro" id="IPR023214">
    <property type="entry name" value="HAD_sf"/>
</dbReference>
<dbReference type="SFLD" id="SFLDS00003">
    <property type="entry name" value="Haloacid_Dehalogenase"/>
    <property type="match status" value="1"/>
</dbReference>
<dbReference type="Proteomes" id="UP000621454">
    <property type="component" value="Unassembled WGS sequence"/>
</dbReference>
<dbReference type="PANTHER" id="PTHR43434:SF19">
    <property type="entry name" value="PHOSPHONOACETALDEHYDE HYDROLASE"/>
    <property type="match status" value="1"/>
</dbReference>
<protein>
    <submittedName>
        <fullName evidence="1">Haloacid dehalogenase-like hydrolase</fullName>
    </submittedName>
</protein>
<dbReference type="GO" id="GO:0005829">
    <property type="term" value="C:cytosol"/>
    <property type="evidence" value="ECO:0007669"/>
    <property type="project" value="TreeGrafter"/>
</dbReference>
<dbReference type="RefSeq" id="WP_188586173.1">
    <property type="nucleotide sequence ID" value="NZ_BMGC01000009.1"/>
</dbReference>
<organism evidence="1 2">
    <name type="scientific">Gordonia jinhuaensis</name>
    <dbReference type="NCBI Taxonomy" id="1517702"/>
    <lineage>
        <taxon>Bacteria</taxon>
        <taxon>Bacillati</taxon>
        <taxon>Actinomycetota</taxon>
        <taxon>Actinomycetes</taxon>
        <taxon>Mycobacteriales</taxon>
        <taxon>Gordoniaceae</taxon>
        <taxon>Gordonia</taxon>
    </lineage>
</organism>
<dbReference type="EMBL" id="BMGC01000009">
    <property type="protein sequence ID" value="GGB29492.1"/>
    <property type="molecule type" value="Genomic_DNA"/>
</dbReference>
<dbReference type="GO" id="GO:0008967">
    <property type="term" value="F:phosphoglycolate phosphatase activity"/>
    <property type="evidence" value="ECO:0007669"/>
    <property type="project" value="TreeGrafter"/>
</dbReference>
<accession>A0A916T5K8</accession>
<evidence type="ECO:0000313" key="2">
    <source>
        <dbReference type="Proteomes" id="UP000621454"/>
    </source>
</evidence>
<reference evidence="1" key="1">
    <citation type="journal article" date="2014" name="Int. J. Syst. Evol. Microbiol.">
        <title>Complete genome sequence of Corynebacterium casei LMG S-19264T (=DSM 44701T), isolated from a smear-ripened cheese.</title>
        <authorList>
            <consortium name="US DOE Joint Genome Institute (JGI-PGF)"/>
            <person name="Walter F."/>
            <person name="Albersmeier A."/>
            <person name="Kalinowski J."/>
            <person name="Ruckert C."/>
        </authorList>
    </citation>
    <scope>NUCLEOTIDE SEQUENCE</scope>
    <source>
        <strain evidence="1">CGMCC 1.12827</strain>
    </source>
</reference>
<dbReference type="InterPro" id="IPR036412">
    <property type="entry name" value="HAD-like_sf"/>
</dbReference>
<dbReference type="InterPro" id="IPR050155">
    <property type="entry name" value="HAD-like_hydrolase_sf"/>
</dbReference>
<dbReference type="PANTHER" id="PTHR43434">
    <property type="entry name" value="PHOSPHOGLYCOLATE PHOSPHATASE"/>
    <property type="match status" value="1"/>
</dbReference>
<comment type="caution">
    <text evidence="1">The sequence shown here is derived from an EMBL/GenBank/DDBJ whole genome shotgun (WGS) entry which is preliminary data.</text>
</comment>
<evidence type="ECO:0000313" key="1">
    <source>
        <dbReference type="EMBL" id="GGB29492.1"/>
    </source>
</evidence>
<dbReference type="SUPFAM" id="SSF56784">
    <property type="entry name" value="HAD-like"/>
    <property type="match status" value="1"/>
</dbReference>
<proteinExistence type="predicted"/>
<gene>
    <name evidence="1" type="ORF">GCM10011489_17030</name>
</gene>
<reference evidence="1" key="2">
    <citation type="submission" date="2020-09" db="EMBL/GenBank/DDBJ databases">
        <authorList>
            <person name="Sun Q."/>
            <person name="Zhou Y."/>
        </authorList>
    </citation>
    <scope>NUCLEOTIDE SEQUENCE</scope>
    <source>
        <strain evidence="1">CGMCC 1.12827</strain>
    </source>
</reference>
<sequence>MSDHIIRMAALDMAGTTVADDGLVLTAFDAAAKAAGLPDSGPEADAARQYVIDTMGQSKIVVFRALLNDDEDRAQQANSAFEAAYERNLGEVRPIDGAADAIERLRAADIKVVLTTGFSAGTRDRLLDVLGWTTIADLTLAPSDAGRGRPYPDMILAAALRLQIDDVREIAVLGDTANDVTAGLRSGASIVAGTLTGAHDADTLAAAGATDVVPDVSAFADLLLS</sequence>
<name>A0A916T5K8_9ACTN</name>